<proteinExistence type="predicted"/>
<accession>A0ABX3GJC9</accession>
<keyword evidence="1" id="KW-1133">Transmembrane helix</keyword>
<dbReference type="RefSeq" id="WP_179087568.1">
    <property type="nucleotide sequence ID" value="NZ_MPVP01000297.1"/>
</dbReference>
<keyword evidence="3" id="KW-1185">Reference proteome</keyword>
<keyword evidence="1" id="KW-0472">Membrane</keyword>
<comment type="caution">
    <text evidence="2">The sequence shown here is derived from an EMBL/GenBank/DDBJ whole genome shotgun (WGS) entry which is preliminary data.</text>
</comment>
<reference evidence="2 3" key="1">
    <citation type="submission" date="2016-11" db="EMBL/GenBank/DDBJ databases">
        <title>Paenibacillus species isolates.</title>
        <authorList>
            <person name="Beno S.M."/>
        </authorList>
    </citation>
    <scope>NUCLEOTIDE SEQUENCE [LARGE SCALE GENOMIC DNA]</scope>
    <source>
        <strain evidence="2 3">FSL H7-0433</strain>
    </source>
</reference>
<organism evidence="2 3">
    <name type="scientific">Paenibacillus odorifer</name>
    <dbReference type="NCBI Taxonomy" id="189426"/>
    <lineage>
        <taxon>Bacteria</taxon>
        <taxon>Bacillati</taxon>
        <taxon>Bacillota</taxon>
        <taxon>Bacilli</taxon>
        <taxon>Bacillales</taxon>
        <taxon>Paenibacillaceae</taxon>
        <taxon>Paenibacillus</taxon>
    </lineage>
</organism>
<evidence type="ECO:0000256" key="1">
    <source>
        <dbReference type="SAM" id="Phobius"/>
    </source>
</evidence>
<protein>
    <submittedName>
        <fullName evidence="2">Branched-chain amino acid ABC transporter</fullName>
    </submittedName>
</protein>
<keyword evidence="1" id="KW-0812">Transmembrane</keyword>
<evidence type="ECO:0000313" key="3">
    <source>
        <dbReference type="Proteomes" id="UP000187158"/>
    </source>
</evidence>
<dbReference type="EMBL" id="MPVP01000297">
    <property type="protein sequence ID" value="OMD14929.1"/>
    <property type="molecule type" value="Genomic_DNA"/>
</dbReference>
<sequence>SSLANNIELFAALPTFLVAIKTRSLLGTVLAGIVSIMILRMFF</sequence>
<feature type="transmembrane region" description="Helical" evidence="1">
    <location>
        <begin position="24"/>
        <end position="42"/>
    </location>
</feature>
<dbReference type="InterPro" id="IPR008407">
    <property type="entry name" value="Brnchd-chn_aa_trnsp_AzlD"/>
</dbReference>
<gene>
    <name evidence="2" type="ORF">BSO21_27520</name>
</gene>
<feature type="non-terminal residue" evidence="2">
    <location>
        <position position="1"/>
    </location>
</feature>
<dbReference type="Proteomes" id="UP000187158">
    <property type="component" value="Unassembled WGS sequence"/>
</dbReference>
<evidence type="ECO:0000313" key="2">
    <source>
        <dbReference type="EMBL" id="OMD14929.1"/>
    </source>
</evidence>
<name>A0ABX3GJC9_9BACL</name>
<dbReference type="Pfam" id="PF05437">
    <property type="entry name" value="AzlD"/>
    <property type="match status" value="1"/>
</dbReference>